<comment type="subcellular location">
    <subcellularLocation>
        <location evidence="1">Cell membrane</location>
        <topology evidence="1">Multi-pass membrane protein</topology>
    </subcellularLocation>
</comment>
<dbReference type="EMBL" id="JAMDLY010000005">
    <property type="protein sequence ID" value="MCY9528514.1"/>
    <property type="molecule type" value="Genomic_DNA"/>
</dbReference>
<feature type="transmembrane region" description="Helical" evidence="8">
    <location>
        <begin position="222"/>
        <end position="245"/>
    </location>
</feature>
<keyword evidence="6 8" id="KW-1133">Transmembrane helix</keyword>
<feature type="transmembrane region" description="Helical" evidence="8">
    <location>
        <begin position="112"/>
        <end position="130"/>
    </location>
</feature>
<feature type="transmembrane region" description="Helical" evidence="8">
    <location>
        <begin position="343"/>
        <end position="364"/>
    </location>
</feature>
<dbReference type="SUPFAM" id="SSF103473">
    <property type="entry name" value="MFS general substrate transporter"/>
    <property type="match status" value="1"/>
</dbReference>
<feature type="transmembrane region" description="Helical" evidence="8">
    <location>
        <begin position="171"/>
        <end position="191"/>
    </location>
</feature>
<evidence type="ECO:0000313" key="10">
    <source>
        <dbReference type="EMBL" id="MCY9528514.1"/>
    </source>
</evidence>
<evidence type="ECO:0000256" key="8">
    <source>
        <dbReference type="SAM" id="Phobius"/>
    </source>
</evidence>
<protein>
    <submittedName>
        <fullName evidence="10">MFS transporter</fullName>
    </submittedName>
</protein>
<evidence type="ECO:0000256" key="7">
    <source>
        <dbReference type="ARBA" id="ARBA00023136"/>
    </source>
</evidence>
<feature type="transmembrane region" description="Helical" evidence="8">
    <location>
        <begin position="257"/>
        <end position="277"/>
    </location>
</feature>
<dbReference type="Proteomes" id="UP001527090">
    <property type="component" value="Unassembled WGS sequence"/>
</dbReference>
<dbReference type="PANTHER" id="PTHR43271">
    <property type="entry name" value="BLL2771 PROTEIN"/>
    <property type="match status" value="1"/>
</dbReference>
<evidence type="ECO:0000256" key="1">
    <source>
        <dbReference type="ARBA" id="ARBA00004651"/>
    </source>
</evidence>
<dbReference type="PROSITE" id="PS50850">
    <property type="entry name" value="MFS"/>
    <property type="match status" value="1"/>
</dbReference>
<dbReference type="PANTHER" id="PTHR43271:SF2">
    <property type="entry name" value="BLL2771 PROTEIN"/>
    <property type="match status" value="1"/>
</dbReference>
<proteinExistence type="inferred from homology"/>
<feature type="transmembrane region" description="Helical" evidence="8">
    <location>
        <begin position="83"/>
        <end position="106"/>
    </location>
</feature>
<feature type="transmembrane region" description="Helical" evidence="8">
    <location>
        <begin position="142"/>
        <end position="159"/>
    </location>
</feature>
<dbReference type="InterPro" id="IPR020846">
    <property type="entry name" value="MFS_dom"/>
</dbReference>
<keyword evidence="11" id="KW-1185">Reference proteome</keyword>
<feature type="transmembrane region" description="Helical" evidence="8">
    <location>
        <begin position="20"/>
        <end position="43"/>
    </location>
</feature>
<dbReference type="Pfam" id="PF07690">
    <property type="entry name" value="MFS_1"/>
    <property type="match status" value="1"/>
</dbReference>
<evidence type="ECO:0000256" key="2">
    <source>
        <dbReference type="ARBA" id="ARBA00008335"/>
    </source>
</evidence>
<keyword evidence="5 8" id="KW-0812">Transmembrane</keyword>
<sequence length="399" mass="42478">MSKPNTASVADRNYSLMTIILCWTGLVVMSSLYVTIPLISVFAQLYEISAAEAAAAGSTFSIGFAIGCLVYGALSDKYGRKTVIFVGILCLTLISVLLGSVHSFGWVVLLRGLQGAAAATFSPVALAYAVEMYPVDKRVTTIGFISTGFLIAGIVGQVISSSISEQYGWNAVFYLLAVVYAVTAAFVFFFLPKGIRHSASASIWEPIKQIGHVIVQKQLVNCYLVAFVLLMSFVSMYTVLGSYLFQSPFELSKQDILYVRSFGIIGMLVSPCAGGISKRIGIRATLRGGLLLAIVGLATMGMISNLPLLVVLSILFVGGIALAVPSLVSLVGQLSGKMRGIAVSVYTFILFAGTSFGPIISLYFMKSGSYLITFILLAMILCVGLLAACLINREEAVEG</sequence>
<comment type="similarity">
    <text evidence="2">Belongs to the major facilitator superfamily.</text>
</comment>
<evidence type="ECO:0000256" key="4">
    <source>
        <dbReference type="ARBA" id="ARBA00022475"/>
    </source>
</evidence>
<feature type="transmembrane region" description="Helical" evidence="8">
    <location>
        <begin position="309"/>
        <end position="331"/>
    </location>
</feature>
<comment type="caution">
    <text evidence="10">The sequence shown here is derived from an EMBL/GenBank/DDBJ whole genome shotgun (WGS) entry which is preliminary data.</text>
</comment>
<evidence type="ECO:0000256" key="6">
    <source>
        <dbReference type="ARBA" id="ARBA00022989"/>
    </source>
</evidence>
<organism evidence="10 11">
    <name type="scientific">Paenibacillus alvei</name>
    <name type="common">Bacillus alvei</name>
    <dbReference type="NCBI Taxonomy" id="44250"/>
    <lineage>
        <taxon>Bacteria</taxon>
        <taxon>Bacillati</taxon>
        <taxon>Bacillota</taxon>
        <taxon>Bacilli</taxon>
        <taxon>Bacillales</taxon>
        <taxon>Paenibacillaceae</taxon>
        <taxon>Paenibacillus</taxon>
    </lineage>
</organism>
<name>A0ABT4E468_PAEAL</name>
<dbReference type="Gene3D" id="1.20.1250.20">
    <property type="entry name" value="MFS general substrate transporter like domains"/>
    <property type="match status" value="1"/>
</dbReference>
<dbReference type="InterPro" id="IPR011701">
    <property type="entry name" value="MFS"/>
</dbReference>
<keyword evidence="7 8" id="KW-0472">Membrane</keyword>
<evidence type="ECO:0000313" key="11">
    <source>
        <dbReference type="Proteomes" id="UP001527090"/>
    </source>
</evidence>
<evidence type="ECO:0000256" key="5">
    <source>
        <dbReference type="ARBA" id="ARBA00022692"/>
    </source>
</evidence>
<evidence type="ECO:0000259" key="9">
    <source>
        <dbReference type="PROSITE" id="PS50850"/>
    </source>
</evidence>
<gene>
    <name evidence="10" type="ORF">M5X04_04070</name>
</gene>
<feature type="transmembrane region" description="Helical" evidence="8">
    <location>
        <begin position="284"/>
        <end position="303"/>
    </location>
</feature>
<feature type="transmembrane region" description="Helical" evidence="8">
    <location>
        <begin position="55"/>
        <end position="74"/>
    </location>
</feature>
<evidence type="ECO:0000256" key="3">
    <source>
        <dbReference type="ARBA" id="ARBA00022448"/>
    </source>
</evidence>
<feature type="domain" description="Major facilitator superfamily (MFS) profile" evidence="9">
    <location>
        <begin position="17"/>
        <end position="396"/>
    </location>
</feature>
<reference evidence="10 11" key="1">
    <citation type="submission" date="2022-05" db="EMBL/GenBank/DDBJ databases">
        <title>Genome Sequencing of Bee-Associated Microbes.</title>
        <authorList>
            <person name="Dunlap C."/>
        </authorList>
    </citation>
    <scope>NUCLEOTIDE SEQUENCE [LARGE SCALE GENOMIC DNA]</scope>
    <source>
        <strain evidence="10 11">NRRL NRS-750</strain>
    </source>
</reference>
<dbReference type="InterPro" id="IPR036259">
    <property type="entry name" value="MFS_trans_sf"/>
</dbReference>
<keyword evidence="4" id="KW-1003">Cell membrane</keyword>
<accession>A0ABT4E468</accession>
<feature type="transmembrane region" description="Helical" evidence="8">
    <location>
        <begin position="370"/>
        <end position="391"/>
    </location>
</feature>
<keyword evidence="3" id="KW-0813">Transport</keyword>
<dbReference type="RefSeq" id="WP_021254428.1">
    <property type="nucleotide sequence ID" value="NZ_JAMDLY010000005.1"/>
</dbReference>
<dbReference type="CDD" id="cd17324">
    <property type="entry name" value="MFS_NepI_like"/>
    <property type="match status" value="1"/>
</dbReference>